<dbReference type="AlphaFoldDB" id="A0A0G4H9U8"/>
<name>A0A0G4H9U8_9ALVE</name>
<gene>
    <name evidence="1" type="ORF">Cvel_901</name>
</gene>
<dbReference type="EMBL" id="CDMZ01002095">
    <property type="protein sequence ID" value="CEM40750.1"/>
    <property type="molecule type" value="Genomic_DNA"/>
</dbReference>
<reference evidence="1" key="1">
    <citation type="submission" date="2014-11" db="EMBL/GenBank/DDBJ databases">
        <authorList>
            <person name="Otto D Thomas"/>
            <person name="Naeem Raeece"/>
        </authorList>
    </citation>
    <scope>NUCLEOTIDE SEQUENCE</scope>
</reference>
<proteinExistence type="predicted"/>
<evidence type="ECO:0008006" key="2">
    <source>
        <dbReference type="Google" id="ProtNLM"/>
    </source>
</evidence>
<evidence type="ECO:0000313" key="1">
    <source>
        <dbReference type="EMBL" id="CEM40750.1"/>
    </source>
</evidence>
<organism evidence="1">
    <name type="scientific">Chromera velia CCMP2878</name>
    <dbReference type="NCBI Taxonomy" id="1169474"/>
    <lineage>
        <taxon>Eukaryota</taxon>
        <taxon>Sar</taxon>
        <taxon>Alveolata</taxon>
        <taxon>Colpodellida</taxon>
        <taxon>Chromeraceae</taxon>
        <taxon>Chromera</taxon>
    </lineage>
</organism>
<protein>
    <recommendedName>
        <fullName evidence="2">EF-hand domain-containing protein</fullName>
    </recommendedName>
</protein>
<dbReference type="VEuPathDB" id="CryptoDB:Cvel_901"/>
<accession>A0A0G4H9U8</accession>
<sequence length="176" mass="19990">MPHTPPTFATQVDFPLLFKFLFPPSLEYPESTGRLDLFALYGPLDTEGQLRAGPQGFHVVQHYEIKAEGIRRLFNSTPRDNDGYMQFEDLQRVILADLRQRMLTLIDGGEITTPPPPPIPYQSEPARILDKGKTDDRWDRYCALRGQKKGTWVKTAKDFTKENGGPNIRMAAGLEI</sequence>